<evidence type="ECO:0000313" key="1">
    <source>
        <dbReference type="EMBL" id="PNT42839.1"/>
    </source>
</evidence>
<dbReference type="AlphaFoldDB" id="A0A2K2AZ83"/>
<proteinExistence type="predicted"/>
<keyword evidence="2" id="KW-1185">Reference proteome</keyword>
<dbReference type="Proteomes" id="UP000006729">
    <property type="component" value="Chromosome 4"/>
</dbReference>
<accession>A0A2K2AZ83</accession>
<dbReference type="EMBL" id="CM009293">
    <property type="protein sequence ID" value="PNT42839.1"/>
    <property type="molecule type" value="Genomic_DNA"/>
</dbReference>
<reference evidence="1 2" key="1">
    <citation type="journal article" date="2006" name="Science">
        <title>The genome of black cottonwood, Populus trichocarpa (Torr. &amp; Gray).</title>
        <authorList>
            <person name="Tuskan G.A."/>
            <person name="Difazio S."/>
            <person name="Jansson S."/>
            <person name="Bohlmann J."/>
            <person name="Grigoriev I."/>
            <person name="Hellsten U."/>
            <person name="Putnam N."/>
            <person name="Ralph S."/>
            <person name="Rombauts S."/>
            <person name="Salamov A."/>
            <person name="Schein J."/>
            <person name="Sterck L."/>
            <person name="Aerts A."/>
            <person name="Bhalerao R.R."/>
            <person name="Bhalerao R.P."/>
            <person name="Blaudez D."/>
            <person name="Boerjan W."/>
            <person name="Brun A."/>
            <person name="Brunner A."/>
            <person name="Busov V."/>
            <person name="Campbell M."/>
            <person name="Carlson J."/>
            <person name="Chalot M."/>
            <person name="Chapman J."/>
            <person name="Chen G.L."/>
            <person name="Cooper D."/>
            <person name="Coutinho P.M."/>
            <person name="Couturier J."/>
            <person name="Covert S."/>
            <person name="Cronk Q."/>
            <person name="Cunningham R."/>
            <person name="Davis J."/>
            <person name="Degroeve S."/>
            <person name="Dejardin A."/>
            <person name="Depamphilis C."/>
            <person name="Detter J."/>
            <person name="Dirks B."/>
            <person name="Dubchak I."/>
            <person name="Duplessis S."/>
            <person name="Ehlting J."/>
            <person name="Ellis B."/>
            <person name="Gendler K."/>
            <person name="Goodstein D."/>
            <person name="Gribskov M."/>
            <person name="Grimwood J."/>
            <person name="Groover A."/>
            <person name="Gunter L."/>
            <person name="Hamberger B."/>
            <person name="Heinze B."/>
            <person name="Helariutta Y."/>
            <person name="Henrissat B."/>
            <person name="Holligan D."/>
            <person name="Holt R."/>
            <person name="Huang W."/>
            <person name="Islam-Faridi N."/>
            <person name="Jones S."/>
            <person name="Jones-Rhoades M."/>
            <person name="Jorgensen R."/>
            <person name="Joshi C."/>
            <person name="Kangasjarvi J."/>
            <person name="Karlsson J."/>
            <person name="Kelleher C."/>
            <person name="Kirkpatrick R."/>
            <person name="Kirst M."/>
            <person name="Kohler A."/>
            <person name="Kalluri U."/>
            <person name="Larimer F."/>
            <person name="Leebens-Mack J."/>
            <person name="Leple J.C."/>
            <person name="Locascio P."/>
            <person name="Lou Y."/>
            <person name="Lucas S."/>
            <person name="Martin F."/>
            <person name="Montanini B."/>
            <person name="Napoli C."/>
            <person name="Nelson D.R."/>
            <person name="Nelson C."/>
            <person name="Nieminen K."/>
            <person name="Nilsson O."/>
            <person name="Pereda V."/>
            <person name="Peter G."/>
            <person name="Philippe R."/>
            <person name="Pilate G."/>
            <person name="Poliakov A."/>
            <person name="Razumovskaya J."/>
            <person name="Richardson P."/>
            <person name="Rinaldi C."/>
            <person name="Ritland K."/>
            <person name="Rouze P."/>
            <person name="Ryaboy D."/>
            <person name="Schmutz J."/>
            <person name="Schrader J."/>
            <person name="Segerman B."/>
            <person name="Shin H."/>
            <person name="Siddiqui A."/>
            <person name="Sterky F."/>
            <person name="Terry A."/>
            <person name="Tsai C.J."/>
            <person name="Uberbacher E."/>
            <person name="Unneberg P."/>
            <person name="Vahala J."/>
            <person name="Wall K."/>
            <person name="Wessler S."/>
            <person name="Yang G."/>
            <person name="Yin T."/>
            <person name="Douglas C."/>
            <person name="Marra M."/>
            <person name="Sandberg G."/>
            <person name="Van de Peer Y."/>
            <person name="Rokhsar D."/>
        </authorList>
    </citation>
    <scope>NUCLEOTIDE SEQUENCE [LARGE SCALE GENOMIC DNA]</scope>
    <source>
        <strain evidence="2">cv. Nisqually</strain>
    </source>
</reference>
<sequence length="98" mass="11255">MEILTANIVFGLFSVLDGLQFRQSTTRIRVKFGRSSCIMDGLCPKFHSHDCPLFFFVRERVSDAIIHERRKCMGKNVLINKGFLLHVRCNESLGVCYS</sequence>
<protein>
    <submittedName>
        <fullName evidence="1">Uncharacterized protein</fullName>
    </submittedName>
</protein>
<organism evidence="1 2">
    <name type="scientific">Populus trichocarpa</name>
    <name type="common">Western balsam poplar</name>
    <name type="synonym">Populus balsamifera subsp. trichocarpa</name>
    <dbReference type="NCBI Taxonomy" id="3694"/>
    <lineage>
        <taxon>Eukaryota</taxon>
        <taxon>Viridiplantae</taxon>
        <taxon>Streptophyta</taxon>
        <taxon>Embryophyta</taxon>
        <taxon>Tracheophyta</taxon>
        <taxon>Spermatophyta</taxon>
        <taxon>Magnoliopsida</taxon>
        <taxon>eudicotyledons</taxon>
        <taxon>Gunneridae</taxon>
        <taxon>Pentapetalae</taxon>
        <taxon>rosids</taxon>
        <taxon>fabids</taxon>
        <taxon>Malpighiales</taxon>
        <taxon>Salicaceae</taxon>
        <taxon>Saliceae</taxon>
        <taxon>Populus</taxon>
    </lineage>
</organism>
<gene>
    <name evidence="1" type="ORF">POPTR_004G234000</name>
</gene>
<dbReference type="InParanoid" id="A0A2K2AZ83"/>
<evidence type="ECO:0000313" key="2">
    <source>
        <dbReference type="Proteomes" id="UP000006729"/>
    </source>
</evidence>
<name>A0A2K2AZ83_POPTR</name>